<evidence type="ECO:0000313" key="3">
    <source>
        <dbReference type="EMBL" id="MFC3615457.1"/>
    </source>
</evidence>
<dbReference type="InterPro" id="IPR053196">
    <property type="entry name" value="Lipoprotein_YbaY-like"/>
</dbReference>
<feature type="domain" description="DUF306" evidence="2">
    <location>
        <begin position="132"/>
        <end position="239"/>
    </location>
</feature>
<dbReference type="Proteomes" id="UP001595629">
    <property type="component" value="Unassembled WGS sequence"/>
</dbReference>
<name>A0ABV7TIK5_9RHOB</name>
<dbReference type="Pfam" id="PF09619">
    <property type="entry name" value="YscW"/>
    <property type="match status" value="1"/>
</dbReference>
<protein>
    <submittedName>
        <fullName evidence="3">YbaY family lipoprotein</fullName>
    </submittedName>
</protein>
<gene>
    <name evidence="3" type="ORF">ACFORG_17005</name>
</gene>
<dbReference type="RefSeq" id="WP_386736727.1">
    <property type="nucleotide sequence ID" value="NZ_JBHRXI010000017.1"/>
</dbReference>
<keyword evidence="1" id="KW-0732">Signal</keyword>
<dbReference type="PANTHER" id="PTHR38013:SF1">
    <property type="entry name" value="GLYCOPROTEIN_POLYSACCHARIDE METABOLISM"/>
    <property type="match status" value="1"/>
</dbReference>
<keyword evidence="4" id="KW-1185">Reference proteome</keyword>
<keyword evidence="3" id="KW-0449">Lipoprotein</keyword>
<evidence type="ECO:0000256" key="1">
    <source>
        <dbReference type="SAM" id="SignalP"/>
    </source>
</evidence>
<comment type="caution">
    <text evidence="3">The sequence shown here is derived from an EMBL/GenBank/DDBJ whole genome shotgun (WGS) entry which is preliminary data.</text>
</comment>
<accession>A0ABV7TIK5</accession>
<dbReference type="InterPro" id="IPR038670">
    <property type="entry name" value="HslJ-like_sf"/>
</dbReference>
<proteinExistence type="predicted"/>
<evidence type="ECO:0000259" key="2">
    <source>
        <dbReference type="Pfam" id="PF03724"/>
    </source>
</evidence>
<reference evidence="4" key="1">
    <citation type="journal article" date="2019" name="Int. J. Syst. Evol. Microbiol.">
        <title>The Global Catalogue of Microorganisms (GCM) 10K type strain sequencing project: providing services to taxonomists for standard genome sequencing and annotation.</title>
        <authorList>
            <consortium name="The Broad Institute Genomics Platform"/>
            <consortium name="The Broad Institute Genome Sequencing Center for Infectious Disease"/>
            <person name="Wu L."/>
            <person name="Ma J."/>
        </authorList>
    </citation>
    <scope>NUCLEOTIDE SEQUENCE [LARGE SCALE GENOMIC DNA]</scope>
    <source>
        <strain evidence="4">KCTC 42911</strain>
    </source>
</reference>
<dbReference type="InterPro" id="IPR005184">
    <property type="entry name" value="DUF306_Meta_HslJ"/>
</dbReference>
<dbReference type="PANTHER" id="PTHR38013">
    <property type="entry name" value="GLYCOPROTEIN/POLYSACCHARIDE METABOLISM"/>
    <property type="match status" value="1"/>
</dbReference>
<dbReference type="Pfam" id="PF03724">
    <property type="entry name" value="META"/>
    <property type="match status" value="1"/>
</dbReference>
<sequence>MKRMILAGAMMMAAAGGAMAGTVEGTASYRERIAVLPGSVLEVQLLDVSRADAKADVLSSRRYALKGVPAGFELPYDDALIDERMRYVLRATISREGRLMFTTDRAYPVLTQGAGNSADLMLVKVSSPAPITLPGTAWIMEEMGDAELLEDRLPEITFGEGGEFAGTGGCNRMRGMAEIGDGTLAFPDAIAATMMACAEEVEAQERAFMDRLALVEGYEVTTGALVLTDGAGEALMRFRPMN</sequence>
<dbReference type="EMBL" id="JBHRXI010000017">
    <property type="protein sequence ID" value="MFC3615457.1"/>
    <property type="molecule type" value="Genomic_DNA"/>
</dbReference>
<feature type="signal peptide" evidence="1">
    <location>
        <begin position="1"/>
        <end position="20"/>
    </location>
</feature>
<dbReference type="Gene3D" id="2.40.128.270">
    <property type="match status" value="1"/>
</dbReference>
<feature type="chain" id="PRO_5045337369" evidence="1">
    <location>
        <begin position="21"/>
        <end position="242"/>
    </location>
</feature>
<organism evidence="3 4">
    <name type="scientific">Lutimaribacter marinistellae</name>
    <dbReference type="NCBI Taxonomy" id="1820329"/>
    <lineage>
        <taxon>Bacteria</taxon>
        <taxon>Pseudomonadati</taxon>
        <taxon>Pseudomonadota</taxon>
        <taxon>Alphaproteobacteria</taxon>
        <taxon>Rhodobacterales</taxon>
        <taxon>Roseobacteraceae</taxon>
        <taxon>Lutimaribacter</taxon>
    </lineage>
</organism>
<dbReference type="InterPro" id="IPR039366">
    <property type="entry name" value="Pilotin"/>
</dbReference>
<evidence type="ECO:0000313" key="4">
    <source>
        <dbReference type="Proteomes" id="UP001595629"/>
    </source>
</evidence>